<accession>A0ABN3GX39</accession>
<reference evidence="2 3" key="1">
    <citation type="journal article" date="2019" name="Int. J. Syst. Evol. Microbiol.">
        <title>The Global Catalogue of Microorganisms (GCM) 10K type strain sequencing project: providing services to taxonomists for standard genome sequencing and annotation.</title>
        <authorList>
            <consortium name="The Broad Institute Genomics Platform"/>
            <consortium name="The Broad Institute Genome Sequencing Center for Infectious Disease"/>
            <person name="Wu L."/>
            <person name="Ma J."/>
        </authorList>
    </citation>
    <scope>NUCLEOTIDE SEQUENCE [LARGE SCALE GENOMIC DNA]</scope>
    <source>
        <strain evidence="2 3">JCM 3272</strain>
    </source>
</reference>
<organism evidence="2 3">
    <name type="scientific">Dactylosporangium salmoneum</name>
    <dbReference type="NCBI Taxonomy" id="53361"/>
    <lineage>
        <taxon>Bacteria</taxon>
        <taxon>Bacillati</taxon>
        <taxon>Actinomycetota</taxon>
        <taxon>Actinomycetes</taxon>
        <taxon>Micromonosporales</taxon>
        <taxon>Micromonosporaceae</taxon>
        <taxon>Dactylosporangium</taxon>
    </lineage>
</organism>
<evidence type="ECO:0000313" key="2">
    <source>
        <dbReference type="EMBL" id="GAA2362622.1"/>
    </source>
</evidence>
<dbReference type="SUPFAM" id="SSF52540">
    <property type="entry name" value="P-loop containing nucleoside triphosphate hydrolases"/>
    <property type="match status" value="1"/>
</dbReference>
<dbReference type="RefSeq" id="WP_344615793.1">
    <property type="nucleotide sequence ID" value="NZ_BAAARV010000056.1"/>
</dbReference>
<proteinExistence type="predicted"/>
<dbReference type="InterPro" id="IPR000863">
    <property type="entry name" value="Sulfotransferase_dom"/>
</dbReference>
<keyword evidence="3" id="KW-1185">Reference proteome</keyword>
<dbReference type="Gene3D" id="3.40.50.300">
    <property type="entry name" value="P-loop containing nucleotide triphosphate hydrolases"/>
    <property type="match status" value="1"/>
</dbReference>
<feature type="domain" description="Sulfotransferase" evidence="1">
    <location>
        <begin position="169"/>
        <end position="295"/>
    </location>
</feature>
<sequence>MDPATHDHAIIINTGRCGSTMLSDLIAEQPDTLSVQEFLMWVTPGIAGEKVLTGPAYWAALSAPSTQLATLFRTGLVPSEVRYPAHGRWAGNLAELPQILATTLPKISADPDLLYDMLAGLVPAFPEQPLARHHRMFLDLLTSLAGRRRWVERSGGSSNIAPYLLKDFPDARVVYLTRDWADTARSMSRHSCFQLMQLRVELVGRYGLDPFEIAPGQRVPAEVERYLPDRLTAETLRERGEDVRRYQGLCAFLASQAEQAIVDARPRRLLRMAYEDIIDDPLPQLERLGRFLGFEDWQPWARRVVGSVKARSGAQEMVVGA</sequence>
<comment type="caution">
    <text evidence="2">The sequence shown here is derived from an EMBL/GenBank/DDBJ whole genome shotgun (WGS) entry which is preliminary data.</text>
</comment>
<evidence type="ECO:0000259" key="1">
    <source>
        <dbReference type="Pfam" id="PF00685"/>
    </source>
</evidence>
<gene>
    <name evidence="2" type="ORF">GCM10010170_058840</name>
</gene>
<name>A0ABN3GX39_9ACTN</name>
<evidence type="ECO:0000313" key="3">
    <source>
        <dbReference type="Proteomes" id="UP001501444"/>
    </source>
</evidence>
<protein>
    <submittedName>
        <fullName evidence="2">Sulfotransferase</fullName>
    </submittedName>
</protein>
<dbReference type="Pfam" id="PF00685">
    <property type="entry name" value="Sulfotransfer_1"/>
    <property type="match status" value="1"/>
</dbReference>
<dbReference type="InterPro" id="IPR027417">
    <property type="entry name" value="P-loop_NTPase"/>
</dbReference>
<dbReference type="Proteomes" id="UP001501444">
    <property type="component" value="Unassembled WGS sequence"/>
</dbReference>
<dbReference type="EMBL" id="BAAARV010000056">
    <property type="protein sequence ID" value="GAA2362622.1"/>
    <property type="molecule type" value="Genomic_DNA"/>
</dbReference>